<accession>A0A0A9ECD3</accession>
<dbReference type="EMBL" id="GBRH01204233">
    <property type="protein sequence ID" value="JAD93662.1"/>
    <property type="molecule type" value="Transcribed_RNA"/>
</dbReference>
<reference evidence="1" key="2">
    <citation type="journal article" date="2015" name="Data Brief">
        <title>Shoot transcriptome of the giant reed, Arundo donax.</title>
        <authorList>
            <person name="Barrero R.A."/>
            <person name="Guerrero F.D."/>
            <person name="Moolhuijzen P."/>
            <person name="Goolsby J.A."/>
            <person name="Tidwell J."/>
            <person name="Bellgard S.E."/>
            <person name="Bellgard M.I."/>
        </authorList>
    </citation>
    <scope>NUCLEOTIDE SEQUENCE</scope>
    <source>
        <tissue evidence="1">Shoot tissue taken approximately 20 cm above the soil surface</tissue>
    </source>
</reference>
<dbReference type="AlphaFoldDB" id="A0A0A9ECD3"/>
<proteinExistence type="predicted"/>
<name>A0A0A9ECD3_ARUDO</name>
<evidence type="ECO:0000313" key="1">
    <source>
        <dbReference type="EMBL" id="JAD93662.1"/>
    </source>
</evidence>
<sequence>MKEKFLWCQTSKVRVLHKPTTFRTIVIFCEMWQCTTNETKWDPLALNILLSNTSSHL</sequence>
<organism evidence="1">
    <name type="scientific">Arundo donax</name>
    <name type="common">Giant reed</name>
    <name type="synonym">Donax arundinaceus</name>
    <dbReference type="NCBI Taxonomy" id="35708"/>
    <lineage>
        <taxon>Eukaryota</taxon>
        <taxon>Viridiplantae</taxon>
        <taxon>Streptophyta</taxon>
        <taxon>Embryophyta</taxon>
        <taxon>Tracheophyta</taxon>
        <taxon>Spermatophyta</taxon>
        <taxon>Magnoliopsida</taxon>
        <taxon>Liliopsida</taxon>
        <taxon>Poales</taxon>
        <taxon>Poaceae</taxon>
        <taxon>PACMAD clade</taxon>
        <taxon>Arundinoideae</taxon>
        <taxon>Arundineae</taxon>
        <taxon>Arundo</taxon>
    </lineage>
</organism>
<reference evidence="1" key="1">
    <citation type="submission" date="2014-09" db="EMBL/GenBank/DDBJ databases">
        <authorList>
            <person name="Magalhaes I.L.F."/>
            <person name="Oliveira U."/>
            <person name="Santos F.R."/>
            <person name="Vidigal T.H.D.A."/>
            <person name="Brescovit A.D."/>
            <person name="Santos A.J."/>
        </authorList>
    </citation>
    <scope>NUCLEOTIDE SEQUENCE</scope>
    <source>
        <tissue evidence="1">Shoot tissue taken approximately 20 cm above the soil surface</tissue>
    </source>
</reference>
<protein>
    <submittedName>
        <fullName evidence="1">Similar to NRPB1 (RNA POLYMERASE II LARGE SUBUNIT)</fullName>
    </submittedName>
</protein>